<organism evidence="1 2">
    <name type="scientific">Heterobasidion irregulare (strain TC 32-1)</name>
    <dbReference type="NCBI Taxonomy" id="747525"/>
    <lineage>
        <taxon>Eukaryota</taxon>
        <taxon>Fungi</taxon>
        <taxon>Dikarya</taxon>
        <taxon>Basidiomycota</taxon>
        <taxon>Agaricomycotina</taxon>
        <taxon>Agaricomycetes</taxon>
        <taxon>Russulales</taxon>
        <taxon>Bondarzewiaceae</taxon>
        <taxon>Heterobasidion</taxon>
        <taxon>Heterobasidion annosum species complex</taxon>
    </lineage>
</organism>
<evidence type="ECO:0000313" key="1">
    <source>
        <dbReference type="EMBL" id="ETW82424.1"/>
    </source>
</evidence>
<dbReference type="InParanoid" id="W4K9K9"/>
<gene>
    <name evidence="1" type="ORF">HETIRDRAFT_473671</name>
</gene>
<evidence type="ECO:0000313" key="2">
    <source>
        <dbReference type="Proteomes" id="UP000030671"/>
    </source>
</evidence>
<reference evidence="1 2" key="1">
    <citation type="journal article" date="2012" name="New Phytol.">
        <title>Insight into trade-off between wood decay and parasitism from the genome of a fungal forest pathogen.</title>
        <authorList>
            <person name="Olson A."/>
            <person name="Aerts A."/>
            <person name="Asiegbu F."/>
            <person name="Belbahri L."/>
            <person name="Bouzid O."/>
            <person name="Broberg A."/>
            <person name="Canback B."/>
            <person name="Coutinho P.M."/>
            <person name="Cullen D."/>
            <person name="Dalman K."/>
            <person name="Deflorio G."/>
            <person name="van Diepen L.T."/>
            <person name="Dunand C."/>
            <person name="Duplessis S."/>
            <person name="Durling M."/>
            <person name="Gonthier P."/>
            <person name="Grimwood J."/>
            <person name="Fossdal C.G."/>
            <person name="Hansson D."/>
            <person name="Henrissat B."/>
            <person name="Hietala A."/>
            <person name="Himmelstrand K."/>
            <person name="Hoffmeister D."/>
            <person name="Hogberg N."/>
            <person name="James T.Y."/>
            <person name="Karlsson M."/>
            <person name="Kohler A."/>
            <person name="Kues U."/>
            <person name="Lee Y.H."/>
            <person name="Lin Y.C."/>
            <person name="Lind M."/>
            <person name="Lindquist E."/>
            <person name="Lombard V."/>
            <person name="Lucas S."/>
            <person name="Lunden K."/>
            <person name="Morin E."/>
            <person name="Murat C."/>
            <person name="Park J."/>
            <person name="Raffaello T."/>
            <person name="Rouze P."/>
            <person name="Salamov A."/>
            <person name="Schmutz J."/>
            <person name="Solheim H."/>
            <person name="Stahlberg J."/>
            <person name="Velez H."/>
            <person name="de Vries R.P."/>
            <person name="Wiebenga A."/>
            <person name="Woodward S."/>
            <person name="Yakovlev I."/>
            <person name="Garbelotto M."/>
            <person name="Martin F."/>
            <person name="Grigoriev I.V."/>
            <person name="Stenlid J."/>
        </authorList>
    </citation>
    <scope>NUCLEOTIDE SEQUENCE [LARGE SCALE GENOMIC DNA]</scope>
    <source>
        <strain evidence="1 2">TC 32-1</strain>
    </source>
</reference>
<protein>
    <submittedName>
        <fullName evidence="1">Uncharacterized protein</fullName>
    </submittedName>
</protein>
<name>W4K9K9_HETIT</name>
<dbReference type="HOGENOM" id="CLU_2359989_0_0_1"/>
<dbReference type="Proteomes" id="UP000030671">
    <property type="component" value="Unassembled WGS sequence"/>
</dbReference>
<sequence>MHVPSPVTDICGHPLDLMHTHPSPQRHAPPLPSALTSVPFLHHCPDPTYTCPLECIPAHHSALWLVSSTPCKLVPSIPPHGSLPMSINLPPSSLAC</sequence>
<accession>W4K9K9</accession>
<dbReference type="RefSeq" id="XP_009544788.1">
    <property type="nucleotide sequence ID" value="XM_009546493.1"/>
</dbReference>
<proteinExistence type="predicted"/>
<dbReference type="EMBL" id="KI925457">
    <property type="protein sequence ID" value="ETW82424.1"/>
    <property type="molecule type" value="Genomic_DNA"/>
</dbReference>
<keyword evidence="2" id="KW-1185">Reference proteome</keyword>
<dbReference type="GeneID" id="20677530"/>
<dbReference type="AlphaFoldDB" id="W4K9K9"/>
<dbReference type="KEGG" id="hir:HETIRDRAFT_473671"/>